<keyword evidence="3" id="KW-1185">Reference proteome</keyword>
<dbReference type="KEGG" id="dko:I596_2431"/>
<gene>
    <name evidence="2" type="ORF">I596_2431</name>
</gene>
<dbReference type="AlphaFoldDB" id="A0A160DV95"/>
<dbReference type="Proteomes" id="UP000076830">
    <property type="component" value="Chromosome"/>
</dbReference>
<organism evidence="2 3">
    <name type="scientific">Dokdonella koreensis DS-123</name>
    <dbReference type="NCBI Taxonomy" id="1300342"/>
    <lineage>
        <taxon>Bacteria</taxon>
        <taxon>Pseudomonadati</taxon>
        <taxon>Pseudomonadota</taxon>
        <taxon>Gammaproteobacteria</taxon>
        <taxon>Lysobacterales</taxon>
        <taxon>Rhodanobacteraceae</taxon>
        <taxon>Dokdonella</taxon>
    </lineage>
</organism>
<sequence length="123" mass="13842">MARPQRRPVSERSELGRRASSPEKRRGPSRRSRIGLRRARGLLVPFGPSENVRETFLTSRQRWPGGRRPGMAAAKGTRPRSGRKLLMLLLLCSVPAIPQKPRHKLRATASARCARGSLLSWQK</sequence>
<name>A0A160DV95_9GAMM</name>
<accession>A0A160DV95</accession>
<evidence type="ECO:0000313" key="2">
    <source>
        <dbReference type="EMBL" id="ANB18439.1"/>
    </source>
</evidence>
<reference evidence="2 3" key="1">
    <citation type="submission" date="2016-04" db="EMBL/GenBank/DDBJ databases">
        <title>Complete genome sequence of Dokdonella koreensis DS-123T.</title>
        <authorList>
            <person name="Kim J.F."/>
            <person name="Lee H."/>
            <person name="Kwak M.-J."/>
        </authorList>
    </citation>
    <scope>NUCLEOTIDE SEQUENCE [LARGE SCALE GENOMIC DNA]</scope>
    <source>
        <strain evidence="2 3">DS-123</strain>
    </source>
</reference>
<dbReference type="EMBL" id="CP015249">
    <property type="protein sequence ID" value="ANB18439.1"/>
    <property type="molecule type" value="Genomic_DNA"/>
</dbReference>
<evidence type="ECO:0000256" key="1">
    <source>
        <dbReference type="SAM" id="MobiDB-lite"/>
    </source>
</evidence>
<feature type="compositionally biased region" description="Basic and acidic residues" evidence="1">
    <location>
        <begin position="8"/>
        <end position="26"/>
    </location>
</feature>
<protein>
    <submittedName>
        <fullName evidence="2">Uncharacterized protein</fullName>
    </submittedName>
</protein>
<evidence type="ECO:0000313" key="3">
    <source>
        <dbReference type="Proteomes" id="UP000076830"/>
    </source>
</evidence>
<feature type="region of interest" description="Disordered" evidence="1">
    <location>
        <begin position="1"/>
        <end position="35"/>
    </location>
</feature>
<proteinExistence type="predicted"/>